<dbReference type="GO" id="GO:0006935">
    <property type="term" value="P:chemotaxis"/>
    <property type="evidence" value="ECO:0007669"/>
    <property type="project" value="UniProtKB-KW"/>
</dbReference>
<evidence type="ECO:0000256" key="3">
    <source>
        <dbReference type="ARBA" id="ARBA00022500"/>
    </source>
</evidence>
<dbReference type="PROSITE" id="PS50111">
    <property type="entry name" value="CHEMOTAXIS_TRANSDUC_2"/>
    <property type="match status" value="1"/>
</dbReference>
<dbReference type="Proteomes" id="UP000027318">
    <property type="component" value="Unassembled WGS sequence"/>
</dbReference>
<keyword evidence="3" id="KW-0145">Chemotaxis</keyword>
<dbReference type="InterPro" id="IPR029151">
    <property type="entry name" value="Sensor-like_sf"/>
</dbReference>
<name>A0A063Y719_9GAMM</name>
<evidence type="ECO:0000256" key="5">
    <source>
        <dbReference type="ARBA" id="ARBA00022989"/>
    </source>
</evidence>
<feature type="transmembrane region" description="Helical" evidence="10">
    <location>
        <begin position="291"/>
        <end position="313"/>
    </location>
</feature>
<dbReference type="InterPro" id="IPR004090">
    <property type="entry name" value="Chemotax_Me-accpt_rcpt"/>
</dbReference>
<dbReference type="SUPFAM" id="SSF103190">
    <property type="entry name" value="Sensory domain-like"/>
    <property type="match status" value="1"/>
</dbReference>
<keyword evidence="5 10" id="KW-1133">Transmembrane helix</keyword>
<dbReference type="FunFam" id="1.10.287.950:FF:000001">
    <property type="entry name" value="Methyl-accepting chemotaxis sensory transducer"/>
    <property type="match status" value="1"/>
</dbReference>
<dbReference type="AlphaFoldDB" id="A0A063Y719"/>
<comment type="similarity">
    <text evidence="8">Belongs to the methyl-accepting chemotaxis (MCP) protein family.</text>
</comment>
<comment type="subcellular location">
    <subcellularLocation>
        <location evidence="1">Cell membrane</location>
        <topology evidence="1">Multi-pass membrane protein</topology>
    </subcellularLocation>
</comment>
<dbReference type="GO" id="GO:0007165">
    <property type="term" value="P:signal transduction"/>
    <property type="evidence" value="ECO:0007669"/>
    <property type="project" value="UniProtKB-KW"/>
</dbReference>
<dbReference type="InterPro" id="IPR033479">
    <property type="entry name" value="dCache_1"/>
</dbReference>
<dbReference type="Pfam" id="PF00015">
    <property type="entry name" value="MCPsignal"/>
    <property type="match status" value="1"/>
</dbReference>
<dbReference type="Gene3D" id="1.10.287.950">
    <property type="entry name" value="Methyl-accepting chemotaxis protein"/>
    <property type="match status" value="1"/>
</dbReference>
<feature type="transmembrane region" description="Helical" evidence="10">
    <location>
        <begin position="21"/>
        <end position="41"/>
    </location>
</feature>
<keyword evidence="7 9" id="KW-0807">Transducer</keyword>
<organism evidence="12 13">
    <name type="scientific">Nitrincola lacisaponensis</name>
    <dbReference type="NCBI Taxonomy" id="267850"/>
    <lineage>
        <taxon>Bacteria</taxon>
        <taxon>Pseudomonadati</taxon>
        <taxon>Pseudomonadota</taxon>
        <taxon>Gammaproteobacteria</taxon>
        <taxon>Oceanospirillales</taxon>
        <taxon>Oceanospirillaceae</taxon>
        <taxon>Nitrincola</taxon>
    </lineage>
</organism>
<reference evidence="12 13" key="1">
    <citation type="journal article" date="2005" name="Int. J. Syst. Evol. Microbiol.">
        <title>Nitrincola lacisaponensis gen. nov., sp. nov., a novel alkaliphilic bacterium isolated from an alkaline, saline lake.</title>
        <authorList>
            <person name="Dimitriu P.A."/>
            <person name="Shukla S.K."/>
            <person name="Conradt J."/>
            <person name="Marquez M.C."/>
            <person name="Ventosa A."/>
            <person name="Maglia A."/>
            <person name="Peyton B.M."/>
            <person name="Pinkart H.C."/>
            <person name="Mormile M.R."/>
        </authorList>
    </citation>
    <scope>NUCLEOTIDE SEQUENCE [LARGE SCALE GENOMIC DNA]</scope>
    <source>
        <strain evidence="12 13">4CA</strain>
    </source>
</reference>
<dbReference type="RefSeq" id="WP_036544760.1">
    <property type="nucleotide sequence ID" value="NZ_JMSZ01000016.1"/>
</dbReference>
<dbReference type="PRINTS" id="PR00260">
    <property type="entry name" value="CHEMTRNSDUCR"/>
</dbReference>
<dbReference type="GO" id="GO:0005886">
    <property type="term" value="C:plasma membrane"/>
    <property type="evidence" value="ECO:0007669"/>
    <property type="project" value="UniProtKB-SubCell"/>
</dbReference>
<evidence type="ECO:0000256" key="6">
    <source>
        <dbReference type="ARBA" id="ARBA00023136"/>
    </source>
</evidence>
<evidence type="ECO:0000256" key="1">
    <source>
        <dbReference type="ARBA" id="ARBA00004651"/>
    </source>
</evidence>
<dbReference type="CDD" id="cd12914">
    <property type="entry name" value="PDC1_DGC_like"/>
    <property type="match status" value="1"/>
</dbReference>
<dbReference type="InterPro" id="IPR004089">
    <property type="entry name" value="MCPsignal_dom"/>
</dbReference>
<dbReference type="OrthoDB" id="2489132at2"/>
<dbReference type="GO" id="GO:0004888">
    <property type="term" value="F:transmembrane signaling receptor activity"/>
    <property type="evidence" value="ECO:0007669"/>
    <property type="project" value="InterPro"/>
</dbReference>
<dbReference type="SUPFAM" id="SSF58104">
    <property type="entry name" value="Methyl-accepting chemotaxis protein (MCP) signaling domain"/>
    <property type="match status" value="1"/>
</dbReference>
<dbReference type="Gene3D" id="3.30.450.20">
    <property type="entry name" value="PAS domain"/>
    <property type="match status" value="1"/>
</dbReference>
<dbReference type="PATRIC" id="fig|267850.7.peg.1132"/>
<keyword evidence="6 10" id="KW-0472">Membrane</keyword>
<keyword evidence="4 10" id="KW-0812">Transmembrane</keyword>
<dbReference type="CDD" id="cd18774">
    <property type="entry name" value="PDC2_HK_sensor"/>
    <property type="match status" value="1"/>
</dbReference>
<evidence type="ECO:0000256" key="7">
    <source>
        <dbReference type="ARBA" id="ARBA00023224"/>
    </source>
</evidence>
<evidence type="ECO:0000313" key="12">
    <source>
        <dbReference type="EMBL" id="KDE40546.1"/>
    </source>
</evidence>
<keyword evidence="13" id="KW-1185">Reference proteome</keyword>
<keyword evidence="12" id="KW-0675">Receptor</keyword>
<dbReference type="Pfam" id="PF02743">
    <property type="entry name" value="dCache_1"/>
    <property type="match status" value="1"/>
</dbReference>
<evidence type="ECO:0000256" key="2">
    <source>
        <dbReference type="ARBA" id="ARBA00022475"/>
    </source>
</evidence>
<evidence type="ECO:0000256" key="10">
    <source>
        <dbReference type="SAM" id="Phobius"/>
    </source>
</evidence>
<dbReference type="SMART" id="SM00283">
    <property type="entry name" value="MA"/>
    <property type="match status" value="1"/>
</dbReference>
<dbReference type="PANTHER" id="PTHR32089">
    <property type="entry name" value="METHYL-ACCEPTING CHEMOTAXIS PROTEIN MCPB"/>
    <property type="match status" value="1"/>
</dbReference>
<accession>A0A063Y719</accession>
<evidence type="ECO:0000256" key="9">
    <source>
        <dbReference type="PROSITE-ProRule" id="PRU00284"/>
    </source>
</evidence>
<evidence type="ECO:0000259" key="11">
    <source>
        <dbReference type="PROSITE" id="PS50111"/>
    </source>
</evidence>
<gene>
    <name evidence="12" type="ORF">ADINL_1138</name>
</gene>
<comment type="caution">
    <text evidence="12">The sequence shown here is derived from an EMBL/GenBank/DDBJ whole genome shotgun (WGS) entry which is preliminary data.</text>
</comment>
<sequence length="646" mass="69227">MIKQSSLKSGLSFGQKLSLMILGIVLLSVLIVAGVIFSQYYRSHTQVIIHSLEGQGERYAQSFNDWLLARQDEMLYLASLQPVIEGEVQAVSHLMAQIANAQGYYDTIFLVTPEGRGAAGISYEQQRARILSTDESYAFNVPDRAWFQQAVGGANVFSQPVISRATGNQVSTVASPVYRRGQIVGVMRGAVTLDTLIERIRELNQDPATDIFLINSEGVALTPTASVARADQVITSEAARGIAAMQAGAGRYENAAGVPVVGSYVPIPMLGWGLVLEQQADKAMAPVYRTIWILLLVLLVILVLSLFIGLAIVRRVTRTLGGDPDYAASVVGGVAEGDLTRPVELPKGGEKSLLGSIEQMRQQLRGTIERIKVNSETLASAATELSQISQQTDAGVRQQSTQLDNAATAINQMSATVEEVARNAQLAADHTVTASEQATTGSRVVSSAAGSMQALAQDISAAAEVITQLKQDSDLIGQVLQVIRDVANQTNLLALNASIEAARAGDNGRGFAVVADEVRGLARRTEESTNEIQQVIDQLQARSDGAVKAINLSVDKTHETLELADQAKTALQDILEGVSAAHDMIQHIATATEQQSAVAKEINQNIHLIKDVADQSALHVGESTEATSSLSRLAEQLREEMGRFRV</sequence>
<protein>
    <submittedName>
        <fullName evidence="12">Methyl-accepting chemotaxis protein I (Serine chemoreceptor protein)</fullName>
    </submittedName>
</protein>
<evidence type="ECO:0000256" key="8">
    <source>
        <dbReference type="ARBA" id="ARBA00029447"/>
    </source>
</evidence>
<feature type="domain" description="Methyl-accepting transducer" evidence="11">
    <location>
        <begin position="374"/>
        <end position="610"/>
    </location>
</feature>
<evidence type="ECO:0000313" key="13">
    <source>
        <dbReference type="Proteomes" id="UP000027318"/>
    </source>
</evidence>
<dbReference type="PANTHER" id="PTHR32089:SF112">
    <property type="entry name" value="LYSOZYME-LIKE PROTEIN-RELATED"/>
    <property type="match status" value="1"/>
</dbReference>
<keyword evidence="2" id="KW-1003">Cell membrane</keyword>
<dbReference type="STRING" id="267850.ADINL_1138"/>
<dbReference type="CDD" id="cd11386">
    <property type="entry name" value="MCP_signal"/>
    <property type="match status" value="1"/>
</dbReference>
<dbReference type="EMBL" id="JMSZ01000016">
    <property type="protein sequence ID" value="KDE40546.1"/>
    <property type="molecule type" value="Genomic_DNA"/>
</dbReference>
<evidence type="ECO:0000256" key="4">
    <source>
        <dbReference type="ARBA" id="ARBA00022692"/>
    </source>
</evidence>
<proteinExistence type="inferred from homology"/>